<dbReference type="PANTHER" id="PTHR22840">
    <property type="entry name" value="WD REPEAT-CONTAINING PROTEIN 36"/>
    <property type="match status" value="1"/>
</dbReference>
<dbReference type="Pfam" id="PF04192">
    <property type="entry name" value="Utp21"/>
    <property type="match status" value="1"/>
</dbReference>
<dbReference type="GO" id="GO:0034388">
    <property type="term" value="C:Pwp2p-containing subcomplex of 90S preribosome"/>
    <property type="evidence" value="ECO:0007669"/>
    <property type="project" value="TreeGrafter"/>
</dbReference>
<dbReference type="InterPro" id="IPR019775">
    <property type="entry name" value="WD40_repeat_CS"/>
</dbReference>
<dbReference type="InterPro" id="IPR007319">
    <property type="entry name" value="WDR36/Utp21_C"/>
</dbReference>
<sequence>MCFSQDAHWLISASLDCTVKVWDLPSAALIDVLAFSHPCCSLTVSSGGQYLATAHCDKRGIYLWANKTLYFPCIVLNALPLDYEPEPIDLLGSTATASEKQDDSMAIENHDERYESPEQLQSLISLSSLPSTRWAYLMDLETIKERSKPIEPPKKPIHAPFFLPTIPGLVPKWADLDEGDILKSDGVNEPRKIVSFAQLDFRSDFAKQLERCNGKSFWPAFEVLKQYGPSGVYLELSNLSPLNGGSVNLMTSFLRMIKEVLDSRRCFELANSYLALFLQLHRETLWKESRFEDILKPLAESQSSSWQRIDELFMDCQCLLKFFRSSLSA</sequence>
<dbReference type="PANTHER" id="PTHR22840:SF12">
    <property type="entry name" value="WD REPEAT-CONTAINING PROTEIN 36"/>
    <property type="match status" value="1"/>
</dbReference>
<dbReference type="EMBL" id="UZAM01017084">
    <property type="protein sequence ID" value="VDP45937.1"/>
    <property type="molecule type" value="Genomic_DNA"/>
</dbReference>
<dbReference type="SUPFAM" id="SSF50978">
    <property type="entry name" value="WD40 repeat-like"/>
    <property type="match status" value="1"/>
</dbReference>
<dbReference type="OrthoDB" id="5919541at2759"/>
<evidence type="ECO:0000256" key="2">
    <source>
        <dbReference type="ARBA" id="ARBA00022737"/>
    </source>
</evidence>
<dbReference type="PROSITE" id="PS50082">
    <property type="entry name" value="WD_REPEATS_2"/>
    <property type="match status" value="1"/>
</dbReference>
<evidence type="ECO:0000256" key="1">
    <source>
        <dbReference type="ARBA" id="ARBA00022574"/>
    </source>
</evidence>
<keyword evidence="6" id="KW-1185">Reference proteome</keyword>
<dbReference type="Proteomes" id="UP000270296">
    <property type="component" value="Unassembled WGS sequence"/>
</dbReference>
<dbReference type="InterPro" id="IPR036322">
    <property type="entry name" value="WD40_repeat_dom_sf"/>
</dbReference>
<dbReference type="PROSITE" id="PS50294">
    <property type="entry name" value="WD_REPEATS_REGION"/>
    <property type="match status" value="1"/>
</dbReference>
<protein>
    <recommendedName>
        <fullName evidence="4">WDR36/Utp21 C-terminal domain-containing protein</fullName>
    </recommendedName>
</protein>
<organism evidence="5 6">
    <name type="scientific">Soboliphyme baturini</name>
    <dbReference type="NCBI Taxonomy" id="241478"/>
    <lineage>
        <taxon>Eukaryota</taxon>
        <taxon>Metazoa</taxon>
        <taxon>Ecdysozoa</taxon>
        <taxon>Nematoda</taxon>
        <taxon>Enoplea</taxon>
        <taxon>Dorylaimia</taxon>
        <taxon>Dioctophymatida</taxon>
        <taxon>Dioctophymatoidea</taxon>
        <taxon>Soboliphymatidae</taxon>
        <taxon>Soboliphyme</taxon>
    </lineage>
</organism>
<proteinExistence type="predicted"/>
<dbReference type="Pfam" id="PF25168">
    <property type="entry name" value="Beta-prop_WDR36-Utp21_2nd"/>
    <property type="match status" value="1"/>
</dbReference>
<dbReference type="GO" id="GO:0032040">
    <property type="term" value="C:small-subunit processome"/>
    <property type="evidence" value="ECO:0007669"/>
    <property type="project" value="InterPro"/>
</dbReference>
<evidence type="ECO:0000256" key="3">
    <source>
        <dbReference type="PROSITE-ProRule" id="PRU00221"/>
    </source>
</evidence>
<accession>A0A3P8D3S7</accession>
<reference evidence="5 6" key="1">
    <citation type="submission" date="2018-11" db="EMBL/GenBank/DDBJ databases">
        <authorList>
            <consortium name="Pathogen Informatics"/>
        </authorList>
    </citation>
    <scope>NUCLEOTIDE SEQUENCE [LARGE SCALE GENOMIC DNA]</scope>
</reference>
<name>A0A3P8D3S7_9BILA</name>
<dbReference type="InterPro" id="IPR015943">
    <property type="entry name" value="WD40/YVTN_repeat-like_dom_sf"/>
</dbReference>
<gene>
    <name evidence="5" type="ORF">SBAD_LOCUS12156</name>
</gene>
<dbReference type="GO" id="GO:0006364">
    <property type="term" value="P:rRNA processing"/>
    <property type="evidence" value="ECO:0007669"/>
    <property type="project" value="InterPro"/>
</dbReference>
<dbReference type="InterPro" id="IPR001680">
    <property type="entry name" value="WD40_rpt"/>
</dbReference>
<dbReference type="Gene3D" id="2.130.10.10">
    <property type="entry name" value="YVTN repeat-like/Quinoprotein amine dehydrogenase"/>
    <property type="match status" value="1"/>
</dbReference>
<evidence type="ECO:0000259" key="4">
    <source>
        <dbReference type="Pfam" id="PF04192"/>
    </source>
</evidence>
<dbReference type="PROSITE" id="PS00678">
    <property type="entry name" value="WD_REPEATS_1"/>
    <property type="match status" value="1"/>
</dbReference>
<keyword evidence="1 3" id="KW-0853">WD repeat</keyword>
<feature type="repeat" description="WD" evidence="3">
    <location>
        <begin position="1"/>
        <end position="32"/>
    </location>
</feature>
<feature type="domain" description="WDR36/Utp21 C-terminal" evidence="4">
    <location>
        <begin position="118"/>
        <end position="324"/>
    </location>
</feature>
<keyword evidence="2" id="KW-0677">Repeat</keyword>
<evidence type="ECO:0000313" key="6">
    <source>
        <dbReference type="Proteomes" id="UP000270296"/>
    </source>
</evidence>
<dbReference type="AlphaFoldDB" id="A0A3P8D3S7"/>
<evidence type="ECO:0000313" key="5">
    <source>
        <dbReference type="EMBL" id="VDP45937.1"/>
    </source>
</evidence>